<dbReference type="UniPathway" id="UPA00378"/>
<protein>
    <recommendedName>
        <fullName evidence="10">Mannosyltransferase</fullName>
        <ecNumber evidence="10">2.4.1.-</ecNumber>
    </recommendedName>
</protein>
<evidence type="ECO:0000256" key="7">
    <source>
        <dbReference type="ARBA" id="ARBA00022824"/>
    </source>
</evidence>
<feature type="transmembrane region" description="Helical" evidence="10">
    <location>
        <begin position="397"/>
        <end position="419"/>
    </location>
</feature>
<evidence type="ECO:0000256" key="6">
    <source>
        <dbReference type="ARBA" id="ARBA00022692"/>
    </source>
</evidence>
<evidence type="ECO:0000256" key="9">
    <source>
        <dbReference type="ARBA" id="ARBA00023136"/>
    </source>
</evidence>
<keyword evidence="4 10" id="KW-0328">Glycosyltransferase</keyword>
<dbReference type="GO" id="GO:0000026">
    <property type="term" value="F:alpha-1,2-mannosyltransferase activity"/>
    <property type="evidence" value="ECO:0007669"/>
    <property type="project" value="TreeGrafter"/>
</dbReference>
<evidence type="ECO:0000256" key="3">
    <source>
        <dbReference type="ARBA" id="ARBA00007063"/>
    </source>
</evidence>
<feature type="transmembrane region" description="Helical" evidence="10">
    <location>
        <begin position="109"/>
        <end position="128"/>
    </location>
</feature>
<keyword evidence="13" id="KW-1185">Reference proteome</keyword>
<keyword evidence="8 10" id="KW-1133">Transmembrane helix</keyword>
<reference evidence="12" key="1">
    <citation type="journal article" date="2020" name="Stud. Mycol.">
        <title>101 Dothideomycetes genomes: a test case for predicting lifestyles and emergence of pathogens.</title>
        <authorList>
            <person name="Haridas S."/>
            <person name="Albert R."/>
            <person name="Binder M."/>
            <person name="Bloem J."/>
            <person name="Labutti K."/>
            <person name="Salamov A."/>
            <person name="Andreopoulos B."/>
            <person name="Baker S."/>
            <person name="Barry K."/>
            <person name="Bills G."/>
            <person name="Bluhm B."/>
            <person name="Cannon C."/>
            <person name="Castanera R."/>
            <person name="Culley D."/>
            <person name="Daum C."/>
            <person name="Ezra D."/>
            <person name="Gonzalez J."/>
            <person name="Henrissat B."/>
            <person name="Kuo A."/>
            <person name="Liang C."/>
            <person name="Lipzen A."/>
            <person name="Lutzoni F."/>
            <person name="Magnuson J."/>
            <person name="Mondo S."/>
            <person name="Nolan M."/>
            <person name="Ohm R."/>
            <person name="Pangilinan J."/>
            <person name="Park H.-J."/>
            <person name="Ramirez L."/>
            <person name="Alfaro M."/>
            <person name="Sun H."/>
            <person name="Tritt A."/>
            <person name="Yoshinaga Y."/>
            <person name="Zwiers L.-H."/>
            <person name="Turgeon B."/>
            <person name="Goodwin S."/>
            <person name="Spatafora J."/>
            <person name="Crous P."/>
            <person name="Grigoriev I."/>
        </authorList>
    </citation>
    <scope>NUCLEOTIDE SEQUENCE</scope>
    <source>
        <strain evidence="12">CBS 122681</strain>
    </source>
</reference>
<comment type="pathway">
    <text evidence="2">Protein modification; protein glycosylation.</text>
</comment>
<dbReference type="InterPro" id="IPR005599">
    <property type="entry name" value="GPI_mannosylTrfase"/>
</dbReference>
<dbReference type="Pfam" id="PF03901">
    <property type="entry name" value="Glyco_transf_22"/>
    <property type="match status" value="1"/>
</dbReference>
<gene>
    <name evidence="12" type="ORF">K491DRAFT_618929</name>
</gene>
<name>A0A6A6TQY0_9PLEO</name>
<dbReference type="InterPro" id="IPR021848">
    <property type="entry name" value="HODM_asu-like"/>
</dbReference>
<dbReference type="Pfam" id="PF11927">
    <property type="entry name" value="HODM_asu-like"/>
    <property type="match status" value="1"/>
</dbReference>
<feature type="transmembrane region" description="Helical" evidence="10">
    <location>
        <begin position="325"/>
        <end position="345"/>
    </location>
</feature>
<keyword evidence="7 10" id="KW-0256">Endoplasmic reticulum</keyword>
<dbReference type="Proteomes" id="UP000799324">
    <property type="component" value="Unassembled WGS sequence"/>
</dbReference>
<comment type="subcellular location">
    <subcellularLocation>
        <location evidence="1 10">Endoplasmic reticulum membrane</location>
        <topology evidence="1 10">Multi-pass membrane protein</topology>
    </subcellularLocation>
</comment>
<feature type="transmembrane region" description="Helical" evidence="10">
    <location>
        <begin position="190"/>
        <end position="213"/>
    </location>
</feature>
<organism evidence="12 13">
    <name type="scientific">Lophiostoma macrostomum CBS 122681</name>
    <dbReference type="NCBI Taxonomy" id="1314788"/>
    <lineage>
        <taxon>Eukaryota</taxon>
        <taxon>Fungi</taxon>
        <taxon>Dikarya</taxon>
        <taxon>Ascomycota</taxon>
        <taxon>Pezizomycotina</taxon>
        <taxon>Dothideomycetes</taxon>
        <taxon>Pleosporomycetidae</taxon>
        <taxon>Pleosporales</taxon>
        <taxon>Lophiostomataceae</taxon>
        <taxon>Lophiostoma</taxon>
    </lineage>
</organism>
<feature type="transmembrane region" description="Helical" evidence="10">
    <location>
        <begin position="357"/>
        <end position="376"/>
    </location>
</feature>
<evidence type="ECO:0000256" key="11">
    <source>
        <dbReference type="SAM" id="MobiDB-lite"/>
    </source>
</evidence>
<feature type="transmembrane region" description="Helical" evidence="10">
    <location>
        <begin position="29"/>
        <end position="48"/>
    </location>
</feature>
<dbReference type="GO" id="GO:0006487">
    <property type="term" value="P:protein N-linked glycosylation"/>
    <property type="evidence" value="ECO:0007669"/>
    <property type="project" value="TreeGrafter"/>
</dbReference>
<evidence type="ECO:0000256" key="10">
    <source>
        <dbReference type="RuleBase" id="RU363075"/>
    </source>
</evidence>
<dbReference type="OrthoDB" id="497541at2759"/>
<dbReference type="AlphaFoldDB" id="A0A6A6TQY0"/>
<evidence type="ECO:0000256" key="8">
    <source>
        <dbReference type="ARBA" id="ARBA00022989"/>
    </source>
</evidence>
<keyword evidence="6 10" id="KW-0812">Transmembrane</keyword>
<sequence length="1085" mass="123182">MAPRTSQRGPVPSQREGAPSNKPPALQPLVAFYMFLAANVIAAVYSPIQDCDEVFNYWEPTHYLNHGYGLQTWEYSPEYAIRSWAYTGIHAAIIQIGRLLPFGTKTSEFYFLRVVLALVCTLCQTRLYSTISRTLNPRVAVFFLMAMTFSPGMYHAAPAYLPSSFAMYTTMLGFSAFMDWRGGIRTAQGIFWFAFGSLLGWPFAGALILPFLAEEVLLAVVTGELYDGFRRLLDGTVRSLILLALQTAVDSFFYKKLVCVPLNIVLYNVFSGGSKGPNIYGTEPWHFYVRNLALNFNAWFFLALGALPLLLFQHLIRQKTISKQTLLRGVVFTTPFYLWLGIFTLQPHKEERFMYPAYPALALNAAISVHVLLANFGSTDPRDLASRIPAQLKLLSISIFILATFDIGALRTIGVFTAYSAPLAVFTPLRRPGVAHAGDNVCLGKEWYRFPSTYFLPNQVRAKFIKSEFSGLLPGEFSEAKVGFGLFPGAWLVPSGMNDENKEDPGKYVDITHCKFLVDSHFPAVAPSVHEPNYAADKDVWEQLTCSKFLDASETSILGRLLWVPEWPFIPYRYRRRWGQYCLLRLSAIVSLQPDKEGLTTTGLNPTSALSATLSPEGSMSCIANDTVYHGTITPPHRHAILLTMARFSIHARAAEKIDKAEQWVRHNCNTAKLNVAMERHKLDPRTLLYGTLALLTLTWVASRIIRRISSRKLTARPGTPDIEKRSPFKAPSREPGVWIPQDFKRPTAPPFPSWSLTETKPLPYRPFRYGPKYNVTMGLRTMHWDEWIELDNEYMKYHDLKAQRIAERGSKCSRTAPEAYDGAVELVEELMDYLPQRYPSLYMKTAVGMDNIVTGESFNIIERPLKEDPMQMAARFTQDDLAIMFERPDGQYYLLAGSILLAGFWRLEDKFGMPLSEIHTSGDVPQFKEKLEKGMMNFFKRVQPEKAVLRNNYFIQVDDELAWSNSIGSEDAEGIGWFTAEKNKAIRHHYFRSERQSLRRLPRSGGVVFTIRTYFLPITEICKEPYVPGRLASAVRSWGDDVSKYKGKDRYQEVLLEYLDASHQEQLDEGLDPAKEDEARVYPF</sequence>
<dbReference type="PANTHER" id="PTHR22760">
    <property type="entry name" value="GLYCOSYLTRANSFERASE"/>
    <property type="match status" value="1"/>
</dbReference>
<evidence type="ECO:0000313" key="13">
    <source>
        <dbReference type="Proteomes" id="UP000799324"/>
    </source>
</evidence>
<evidence type="ECO:0000256" key="1">
    <source>
        <dbReference type="ARBA" id="ARBA00004477"/>
    </source>
</evidence>
<proteinExistence type="inferred from homology"/>
<feature type="region of interest" description="Disordered" evidence="11">
    <location>
        <begin position="1"/>
        <end position="22"/>
    </location>
</feature>
<keyword evidence="5 12" id="KW-0808">Transferase</keyword>
<evidence type="ECO:0000313" key="12">
    <source>
        <dbReference type="EMBL" id="KAF2661836.1"/>
    </source>
</evidence>
<dbReference type="EC" id="2.4.1.-" evidence="10"/>
<keyword evidence="9 10" id="KW-0472">Membrane</keyword>
<dbReference type="EMBL" id="MU004292">
    <property type="protein sequence ID" value="KAF2661836.1"/>
    <property type="molecule type" value="Genomic_DNA"/>
</dbReference>
<evidence type="ECO:0000256" key="2">
    <source>
        <dbReference type="ARBA" id="ARBA00004922"/>
    </source>
</evidence>
<comment type="similarity">
    <text evidence="3 10">Belongs to the glycosyltransferase 22 family.</text>
</comment>
<evidence type="ECO:0000256" key="4">
    <source>
        <dbReference type="ARBA" id="ARBA00022676"/>
    </source>
</evidence>
<feature type="transmembrane region" description="Helical" evidence="10">
    <location>
        <begin position="160"/>
        <end position="178"/>
    </location>
</feature>
<dbReference type="GO" id="GO:0005789">
    <property type="term" value="C:endoplasmic reticulum membrane"/>
    <property type="evidence" value="ECO:0007669"/>
    <property type="project" value="UniProtKB-SubCell"/>
</dbReference>
<evidence type="ECO:0000256" key="5">
    <source>
        <dbReference type="ARBA" id="ARBA00022679"/>
    </source>
</evidence>
<dbReference type="PANTHER" id="PTHR22760:SF2">
    <property type="entry name" value="ALPHA-1,2-MANNOSYLTRANSFERASE ALG9"/>
    <property type="match status" value="1"/>
</dbReference>
<feature type="transmembrane region" description="Helical" evidence="10">
    <location>
        <begin position="292"/>
        <end position="313"/>
    </location>
</feature>
<accession>A0A6A6TQY0</accession>